<dbReference type="SUPFAM" id="SSF52540">
    <property type="entry name" value="P-loop containing nucleoside triphosphate hydrolases"/>
    <property type="match status" value="1"/>
</dbReference>
<keyword evidence="7" id="KW-0472">Membrane</keyword>
<dbReference type="Pfam" id="PF02534">
    <property type="entry name" value="T4SS-DNA_transf"/>
    <property type="match status" value="1"/>
</dbReference>
<keyword evidence="3" id="KW-1003">Cell membrane</keyword>
<comment type="subcellular location">
    <subcellularLocation>
        <location evidence="1">Cell membrane</location>
        <topology evidence="1">Multi-pass membrane protein</topology>
    </subcellularLocation>
</comment>
<dbReference type="InterPro" id="IPR051539">
    <property type="entry name" value="T4SS-coupling_protein"/>
</dbReference>
<dbReference type="InterPro" id="IPR027417">
    <property type="entry name" value="P-loop_NTPase"/>
</dbReference>
<evidence type="ECO:0000256" key="4">
    <source>
        <dbReference type="ARBA" id="ARBA00022692"/>
    </source>
</evidence>
<gene>
    <name evidence="8" type="ORF">ELH03_37000</name>
</gene>
<evidence type="ECO:0000313" key="9">
    <source>
        <dbReference type="Proteomes" id="UP000291302"/>
    </source>
</evidence>
<sequence>MQIILLACRLLVFLTFGVLRLLLALLLLMMQTPRQTSTTYGSARWATFRELVFGRVWGGDGLIVGRKWGRFLRFNRDGYVLLFAPTRSGKGVGVVVPNLLDYKGSIICSDPKGENSAITRRHRSTLGPAVTLNVIDPHLSDSFNPLDMVRIGTFHEADDALELAKLLVIPDSASGGHWDNRATQLLQGLILYTCLRYRDVPELRNLSKIRSLVATGFSGISSVIAEDARHLGSTTLREFMQAFQEMEASEEARSIMSNADKAMAIWSADRPAGLVSMSSGFDFRDFNRQVMTCYVIVDEEKLPIYGGFLRVMMGCALTAMTRAKDEAPPRHPTLLLLDEAAAMGRIEPLETGVGYLASYARLILVFQDLNQLRRTYPKADSMIANANCKVAFGVNDVASARDLADAIGKTTVTNRDGTEVSRYLLDPAEITRLSSKKSIIFFSGAVKFPVLARKVRYFKIRRWRRRWDRWRRQSAHIIPFGRPPSRTEAA</sequence>
<dbReference type="PANTHER" id="PTHR37937:SF1">
    <property type="entry name" value="CONJUGATIVE TRANSFER: DNA TRANSPORT"/>
    <property type="match status" value="1"/>
</dbReference>
<dbReference type="CDD" id="cd01127">
    <property type="entry name" value="TrwB_TraG_TraD_VirD4"/>
    <property type="match status" value="2"/>
</dbReference>
<keyword evidence="9" id="KW-1185">Reference proteome</keyword>
<dbReference type="InterPro" id="IPR003688">
    <property type="entry name" value="TraG/VirD4"/>
</dbReference>
<dbReference type="RefSeq" id="WP_130767667.1">
    <property type="nucleotide sequence ID" value="NZ_SILG01000008.1"/>
</dbReference>
<name>A0ABY1XHL3_9HYPH</name>
<evidence type="ECO:0000256" key="1">
    <source>
        <dbReference type="ARBA" id="ARBA00004651"/>
    </source>
</evidence>
<keyword evidence="6" id="KW-1133">Transmembrane helix</keyword>
<reference evidence="8 9" key="1">
    <citation type="submission" date="2019-02" db="EMBL/GenBank/DDBJ databases">
        <title>The genomic architecture of introgression among sibling species of bacteria.</title>
        <authorList>
            <person name="Cavassim M.I.A."/>
            <person name="Moeskjaer S."/>
            <person name="Moslemi C."/>
            <person name="Fields B."/>
            <person name="Bachmann A."/>
            <person name="Vilhjalmsson B."/>
            <person name="Schierup M.H."/>
            <person name="Young J.P.W."/>
            <person name="Andersen S.U."/>
        </authorList>
    </citation>
    <scope>NUCLEOTIDE SEQUENCE [LARGE SCALE GENOMIC DNA]</scope>
    <source>
        <strain evidence="8 9">SM51</strain>
    </source>
</reference>
<protein>
    <submittedName>
        <fullName evidence="8">Type IV secretory system conjugative DNA transfer family protein</fullName>
    </submittedName>
</protein>
<dbReference type="PANTHER" id="PTHR37937">
    <property type="entry name" value="CONJUGATIVE TRANSFER: DNA TRANSPORT"/>
    <property type="match status" value="1"/>
</dbReference>
<evidence type="ECO:0000313" key="8">
    <source>
        <dbReference type="EMBL" id="TBE57585.1"/>
    </source>
</evidence>
<dbReference type="Gene3D" id="3.40.50.300">
    <property type="entry name" value="P-loop containing nucleotide triphosphate hydrolases"/>
    <property type="match status" value="1"/>
</dbReference>
<comment type="caution">
    <text evidence="8">The sequence shown here is derived from an EMBL/GenBank/DDBJ whole genome shotgun (WGS) entry which is preliminary data.</text>
</comment>
<accession>A0ABY1XHL3</accession>
<comment type="similarity">
    <text evidence="2">Belongs to the VirD4/TraG family.</text>
</comment>
<dbReference type="EMBL" id="SILG01000008">
    <property type="protein sequence ID" value="TBE57585.1"/>
    <property type="molecule type" value="Genomic_DNA"/>
</dbReference>
<proteinExistence type="inferred from homology"/>
<evidence type="ECO:0000256" key="5">
    <source>
        <dbReference type="ARBA" id="ARBA00022971"/>
    </source>
</evidence>
<evidence type="ECO:0000256" key="6">
    <source>
        <dbReference type="ARBA" id="ARBA00022989"/>
    </source>
</evidence>
<organism evidence="8 9">
    <name type="scientific">Rhizobium beringeri</name>
    <dbReference type="NCBI Taxonomy" id="3019934"/>
    <lineage>
        <taxon>Bacteria</taxon>
        <taxon>Pseudomonadati</taxon>
        <taxon>Pseudomonadota</taxon>
        <taxon>Alphaproteobacteria</taxon>
        <taxon>Hyphomicrobiales</taxon>
        <taxon>Rhizobiaceae</taxon>
        <taxon>Rhizobium/Agrobacterium group</taxon>
        <taxon>Rhizobium</taxon>
    </lineage>
</organism>
<evidence type="ECO:0000256" key="2">
    <source>
        <dbReference type="ARBA" id="ARBA00008806"/>
    </source>
</evidence>
<dbReference type="Proteomes" id="UP000291302">
    <property type="component" value="Unassembled WGS sequence"/>
</dbReference>
<evidence type="ECO:0000256" key="7">
    <source>
        <dbReference type="ARBA" id="ARBA00023136"/>
    </source>
</evidence>
<evidence type="ECO:0000256" key="3">
    <source>
        <dbReference type="ARBA" id="ARBA00022475"/>
    </source>
</evidence>
<keyword evidence="5" id="KW-0184">Conjugation</keyword>
<keyword evidence="4" id="KW-0812">Transmembrane</keyword>